<comment type="caution">
    <text evidence="1">The sequence shown here is derived from an EMBL/GenBank/DDBJ whole genome shotgun (WGS) entry which is preliminary data.</text>
</comment>
<name>A0A3A5K0B4_9HYPH</name>
<dbReference type="Proteomes" id="UP000272706">
    <property type="component" value="Unassembled WGS sequence"/>
</dbReference>
<dbReference type="RefSeq" id="WP_120018714.1">
    <property type="nucleotide sequence ID" value="NZ_QZWZ01000056.1"/>
</dbReference>
<dbReference type="EMBL" id="QZWZ01000056">
    <property type="protein sequence ID" value="RJT28127.1"/>
    <property type="molecule type" value="Genomic_DNA"/>
</dbReference>
<evidence type="ECO:0000313" key="2">
    <source>
        <dbReference type="Proteomes" id="UP000272706"/>
    </source>
</evidence>
<dbReference type="OrthoDB" id="8101245at2"/>
<sequence length="94" mass="10059">MSEIDRATLLAGLAAIAAEVERLAGLIADEPGPVATSADTFDAEGLVDSAIAAQRFGISKQVVRRLCREFPDIGHKVVGRHRVSLSALRRHLRA</sequence>
<accession>A0A3A5K0B4</accession>
<organism evidence="1 2">
    <name type="scientific">Mesorhizobium waimense</name>
    <dbReference type="NCBI Taxonomy" id="1300307"/>
    <lineage>
        <taxon>Bacteria</taxon>
        <taxon>Pseudomonadati</taxon>
        <taxon>Pseudomonadota</taxon>
        <taxon>Alphaproteobacteria</taxon>
        <taxon>Hyphomicrobiales</taxon>
        <taxon>Phyllobacteriaceae</taxon>
        <taxon>Mesorhizobium</taxon>
    </lineage>
</organism>
<proteinExistence type="predicted"/>
<dbReference type="AlphaFoldDB" id="A0A3A5K0B4"/>
<protein>
    <submittedName>
        <fullName evidence="1">Uncharacterized protein</fullName>
    </submittedName>
</protein>
<reference evidence="1 2" key="1">
    <citation type="submission" date="2018-09" db="EMBL/GenBank/DDBJ databases">
        <title>Mesorhizobium carmichaelinearum sp. nov. isolated from Carmichaelinea spp. root nodules in New Zealand.</title>
        <authorList>
            <person name="De Meyer S.E."/>
        </authorList>
    </citation>
    <scope>NUCLEOTIDE SEQUENCE [LARGE SCALE GENOMIC DNA]</scope>
    <source>
        <strain evidence="1 2">ICMP19557</strain>
    </source>
</reference>
<keyword evidence="2" id="KW-1185">Reference proteome</keyword>
<gene>
    <name evidence="1" type="ORF">D3227_35110</name>
</gene>
<evidence type="ECO:0000313" key="1">
    <source>
        <dbReference type="EMBL" id="RJT28127.1"/>
    </source>
</evidence>